<organism evidence="3 4">
    <name type="scientific">Rotaria socialis</name>
    <dbReference type="NCBI Taxonomy" id="392032"/>
    <lineage>
        <taxon>Eukaryota</taxon>
        <taxon>Metazoa</taxon>
        <taxon>Spiralia</taxon>
        <taxon>Gnathifera</taxon>
        <taxon>Rotifera</taxon>
        <taxon>Eurotatoria</taxon>
        <taxon>Bdelloidea</taxon>
        <taxon>Philodinida</taxon>
        <taxon>Philodinidae</taxon>
        <taxon>Rotaria</taxon>
    </lineage>
</organism>
<dbReference type="Pfam" id="PF00008">
    <property type="entry name" value="EGF"/>
    <property type="match status" value="1"/>
</dbReference>
<dbReference type="PROSITE" id="PS50026">
    <property type="entry name" value="EGF_3"/>
    <property type="match status" value="1"/>
</dbReference>
<evidence type="ECO:0000256" key="1">
    <source>
        <dbReference type="PROSITE-ProRule" id="PRU00076"/>
    </source>
</evidence>
<keyword evidence="1" id="KW-1015">Disulfide bond</keyword>
<sequence>MHSRDCDTKFNIYLLYPNRPKNLTHNYSIRIDLFEENDFKLLGKIAAQLFIPDTQHKVSCSLSCGEHGYSGAKCEIFHECNCAKDSFCLAPFICVCPLYKFGSRCYLNHSICQLSHNPCQHNDICVPNDDRIDLKGFTCICSQDYSGPRCENINNRIDIY</sequence>
<comment type="caution">
    <text evidence="1">Lacks conserved residue(s) required for the propagation of feature annotation.</text>
</comment>
<accession>A0A821XR06</accession>
<comment type="caution">
    <text evidence="3">The sequence shown here is derived from an EMBL/GenBank/DDBJ whole genome shotgun (WGS) entry which is preliminary data.</text>
</comment>
<feature type="disulfide bond" evidence="1">
    <location>
        <begin position="141"/>
        <end position="150"/>
    </location>
</feature>
<feature type="domain" description="EGF-like" evidence="2">
    <location>
        <begin position="108"/>
        <end position="151"/>
    </location>
</feature>
<evidence type="ECO:0000313" key="3">
    <source>
        <dbReference type="EMBL" id="CAF4947520.1"/>
    </source>
</evidence>
<feature type="non-terminal residue" evidence="3">
    <location>
        <position position="1"/>
    </location>
</feature>
<reference evidence="3" key="1">
    <citation type="submission" date="2021-02" db="EMBL/GenBank/DDBJ databases">
        <authorList>
            <person name="Nowell W R."/>
        </authorList>
    </citation>
    <scope>NUCLEOTIDE SEQUENCE</scope>
</reference>
<dbReference type="AlphaFoldDB" id="A0A821XR06"/>
<proteinExistence type="predicted"/>
<name>A0A821XR06_9BILA</name>
<gene>
    <name evidence="3" type="ORF">TOA249_LOCUS33706</name>
</gene>
<keyword evidence="1" id="KW-0245">EGF-like domain</keyword>
<dbReference type="Gene3D" id="2.10.25.10">
    <property type="entry name" value="Laminin"/>
    <property type="match status" value="1"/>
</dbReference>
<dbReference type="EMBL" id="CAJOBS010012104">
    <property type="protein sequence ID" value="CAF4947520.1"/>
    <property type="molecule type" value="Genomic_DNA"/>
</dbReference>
<protein>
    <recommendedName>
        <fullName evidence="2">EGF-like domain-containing protein</fullName>
    </recommendedName>
</protein>
<dbReference type="InterPro" id="IPR000742">
    <property type="entry name" value="EGF"/>
</dbReference>
<dbReference type="SMART" id="SM00181">
    <property type="entry name" value="EGF"/>
    <property type="match status" value="2"/>
</dbReference>
<dbReference type="PROSITE" id="PS00022">
    <property type="entry name" value="EGF_1"/>
    <property type="match status" value="1"/>
</dbReference>
<evidence type="ECO:0000259" key="2">
    <source>
        <dbReference type="PROSITE" id="PS50026"/>
    </source>
</evidence>
<dbReference type="Proteomes" id="UP000663838">
    <property type="component" value="Unassembled WGS sequence"/>
</dbReference>
<evidence type="ECO:0000313" key="4">
    <source>
        <dbReference type="Proteomes" id="UP000663838"/>
    </source>
</evidence>
<dbReference type="SUPFAM" id="SSF57196">
    <property type="entry name" value="EGF/Laminin"/>
    <property type="match status" value="1"/>
</dbReference>